<accession>A0A9Q1Q6S7</accession>
<evidence type="ECO:0000313" key="3">
    <source>
        <dbReference type="Proteomes" id="UP001153076"/>
    </source>
</evidence>
<dbReference type="AlphaFoldDB" id="A0A9Q1Q6S7"/>
<dbReference type="Proteomes" id="UP001153076">
    <property type="component" value="Unassembled WGS sequence"/>
</dbReference>
<name>A0A9Q1Q6S7_9CARY</name>
<protein>
    <submittedName>
        <fullName evidence="2">Uncharacterized protein</fullName>
    </submittedName>
</protein>
<organism evidence="2 3">
    <name type="scientific">Carnegiea gigantea</name>
    <dbReference type="NCBI Taxonomy" id="171969"/>
    <lineage>
        <taxon>Eukaryota</taxon>
        <taxon>Viridiplantae</taxon>
        <taxon>Streptophyta</taxon>
        <taxon>Embryophyta</taxon>
        <taxon>Tracheophyta</taxon>
        <taxon>Spermatophyta</taxon>
        <taxon>Magnoliopsida</taxon>
        <taxon>eudicotyledons</taxon>
        <taxon>Gunneridae</taxon>
        <taxon>Pentapetalae</taxon>
        <taxon>Caryophyllales</taxon>
        <taxon>Cactineae</taxon>
        <taxon>Cactaceae</taxon>
        <taxon>Cactoideae</taxon>
        <taxon>Echinocereeae</taxon>
        <taxon>Carnegiea</taxon>
    </lineage>
</organism>
<sequence length="252" mass="28184">MAKERTGTAFALTKLPKAVVTPPLDQQHCSGENQGLANEDEKDTGKAEQITMPHLDEDMEEAGGLTPAPTNEQTTAVSTPAVEKRATTGEVQQRGCSTNITKQLKRTVRHKRAARAYVSQYTNPEGRHAISEHEYNRCMELPELKPRRICVNYLQGLIHIVPPFRAGDDAGKYCIGNFTIDLYAGLLQDRQEKYLSGHDCVVYVTALMDVLSLKTVGLHFEHGYVRRMREKCLLSILLYKIAHFPKALLGLH</sequence>
<keyword evidence="3" id="KW-1185">Reference proteome</keyword>
<feature type="region of interest" description="Disordered" evidence="1">
    <location>
        <begin position="21"/>
        <end position="46"/>
    </location>
</feature>
<reference evidence="2" key="1">
    <citation type="submission" date="2022-04" db="EMBL/GenBank/DDBJ databases">
        <title>Carnegiea gigantea Genome sequencing and assembly v2.</title>
        <authorList>
            <person name="Copetti D."/>
            <person name="Sanderson M.J."/>
            <person name="Burquez A."/>
            <person name="Wojciechowski M.F."/>
        </authorList>
    </citation>
    <scope>NUCLEOTIDE SEQUENCE</scope>
    <source>
        <strain evidence="2">SGP5-SGP5p</strain>
        <tissue evidence="2">Aerial part</tissue>
    </source>
</reference>
<feature type="compositionally biased region" description="Polar residues" evidence="1">
    <location>
        <begin position="27"/>
        <end position="36"/>
    </location>
</feature>
<dbReference type="EMBL" id="JAKOGI010000708">
    <property type="protein sequence ID" value="KAJ8431202.1"/>
    <property type="molecule type" value="Genomic_DNA"/>
</dbReference>
<comment type="caution">
    <text evidence="2">The sequence shown here is derived from an EMBL/GenBank/DDBJ whole genome shotgun (WGS) entry which is preliminary data.</text>
</comment>
<proteinExistence type="predicted"/>
<feature type="compositionally biased region" description="Polar residues" evidence="1">
    <location>
        <begin position="68"/>
        <end position="78"/>
    </location>
</feature>
<evidence type="ECO:0000313" key="2">
    <source>
        <dbReference type="EMBL" id="KAJ8431202.1"/>
    </source>
</evidence>
<gene>
    <name evidence="2" type="ORF">Cgig2_020313</name>
</gene>
<evidence type="ECO:0000256" key="1">
    <source>
        <dbReference type="SAM" id="MobiDB-lite"/>
    </source>
</evidence>
<feature type="region of interest" description="Disordered" evidence="1">
    <location>
        <begin position="59"/>
        <end position="94"/>
    </location>
</feature>